<comment type="function">
    <text evidence="7">Catalyzes the oxidation of glucose 6-phosphate to 6-phosphogluconolactone.</text>
</comment>
<feature type="domain" description="Glucose-6-phosphate dehydrogenase C-terminal" evidence="9">
    <location>
        <begin position="199"/>
        <end position="493"/>
    </location>
</feature>
<comment type="pathway">
    <text evidence="1 7">Carbohydrate degradation; pentose phosphate pathway; D-ribulose 5-phosphate from D-glucose 6-phosphate (oxidative stage): step 1/3.</text>
</comment>
<dbReference type="GO" id="GO:0009051">
    <property type="term" value="P:pentose-phosphate shunt, oxidative branch"/>
    <property type="evidence" value="ECO:0007669"/>
    <property type="project" value="TreeGrafter"/>
</dbReference>
<dbReference type="Pfam" id="PF00479">
    <property type="entry name" value="G6PD_N"/>
    <property type="match status" value="1"/>
</dbReference>
<sequence>MSTQQETIPSFIFTIFGATGDLAKRKLFPALYSLYREKQLRCNFAVIGVGRKNIDSFEFRTWVKNSIAEFSRLSLCAGEEWEQFAARFSYISFDVKDTAKYAALQSLVEAKEQENKLSGNRMFYLAIAPQLFGTVATNLKESGLTNTKGWKRLIIEKPFGHDYTSAEALNEEIKRSFAEEEIYRIDHYLGKEMVQNIQVIRFANSMFEPLWNNRHIDNIQITASETVGVEDRASYYDRAGALRDMVQNHMLQMVMMVCMEPPSRLKTEAIRDEKVKVMRALRRFSEEEVDRHIVRGQYIAGTIGGKSFLGYREEPDVNPASTTETFVAAKLYIDNFRWADVPIYIRTGKRMPEKLTEIVIQFKELPKRLYFNKNNDLMPNLLIFRIQPNEGITLLLNAKKQGTDSQIIPIGMEYCNDCEAASPEAYESLLHDAILGDSTFFTRWDEVALAWKFIDPIRCAWDKDPCSLAEYEVGTWGPVEAHELLQKDGKRWWTGSDHRERKTIRAVERPKYQREEE</sequence>
<keyword evidence="6 7" id="KW-0119">Carbohydrate metabolism</keyword>
<keyword evidence="5 7" id="KW-0560">Oxidoreductase</keyword>
<dbReference type="UniPathway" id="UPA00115">
    <property type="reaction ID" value="UER00408"/>
</dbReference>
<dbReference type="Gene3D" id="3.40.50.720">
    <property type="entry name" value="NAD(P)-binding Rossmann-like Domain"/>
    <property type="match status" value="1"/>
</dbReference>
<dbReference type="EC" id="1.1.1.49" evidence="7"/>
<evidence type="ECO:0000256" key="2">
    <source>
        <dbReference type="ARBA" id="ARBA00009975"/>
    </source>
</evidence>
<evidence type="ECO:0000256" key="7">
    <source>
        <dbReference type="HAMAP-Rule" id="MF_00966"/>
    </source>
</evidence>
<evidence type="ECO:0000313" key="10">
    <source>
        <dbReference type="EMBL" id="SDH31257.1"/>
    </source>
</evidence>
<evidence type="ECO:0000313" key="11">
    <source>
        <dbReference type="Proteomes" id="UP000198956"/>
    </source>
</evidence>
<dbReference type="PIRSF" id="PIRSF000110">
    <property type="entry name" value="G6PD"/>
    <property type="match status" value="1"/>
</dbReference>
<dbReference type="SUPFAM" id="SSF55347">
    <property type="entry name" value="Glyceraldehyde-3-phosphate dehydrogenase-like, C-terminal domain"/>
    <property type="match status" value="1"/>
</dbReference>
<dbReference type="Proteomes" id="UP000198956">
    <property type="component" value="Unassembled WGS sequence"/>
</dbReference>
<feature type="active site" description="Proton acceptor" evidence="7">
    <location>
        <position position="249"/>
    </location>
</feature>
<organism evidence="10 11">
    <name type="scientific">Aneurinibacillus thermoaerophilus</name>
    <dbReference type="NCBI Taxonomy" id="143495"/>
    <lineage>
        <taxon>Bacteria</taxon>
        <taxon>Bacillati</taxon>
        <taxon>Bacillota</taxon>
        <taxon>Bacilli</taxon>
        <taxon>Bacillales</taxon>
        <taxon>Paenibacillaceae</taxon>
        <taxon>Aneurinibacillus group</taxon>
        <taxon>Aneurinibacillus</taxon>
    </lineage>
</organism>
<comment type="catalytic activity">
    <reaction evidence="7">
        <text>D-glucose 6-phosphate + NADP(+) = 6-phospho-D-glucono-1,5-lactone + NADPH + H(+)</text>
        <dbReference type="Rhea" id="RHEA:15841"/>
        <dbReference type="ChEBI" id="CHEBI:15378"/>
        <dbReference type="ChEBI" id="CHEBI:57783"/>
        <dbReference type="ChEBI" id="CHEBI:57955"/>
        <dbReference type="ChEBI" id="CHEBI:58349"/>
        <dbReference type="ChEBI" id="CHEBI:61548"/>
        <dbReference type="EC" id="1.1.1.49"/>
    </reaction>
</comment>
<dbReference type="InterPro" id="IPR019796">
    <property type="entry name" value="G6P_DH_AS"/>
</dbReference>
<dbReference type="InterPro" id="IPR036291">
    <property type="entry name" value="NAD(P)-bd_dom_sf"/>
</dbReference>
<evidence type="ECO:0000256" key="1">
    <source>
        <dbReference type="ARBA" id="ARBA00004937"/>
    </source>
</evidence>
<dbReference type="InterPro" id="IPR001282">
    <property type="entry name" value="G6P_DH"/>
</dbReference>
<dbReference type="PROSITE" id="PS00069">
    <property type="entry name" value="G6P_DEHYDROGENASE"/>
    <property type="match status" value="1"/>
</dbReference>
<feature type="binding site" evidence="7">
    <location>
        <position position="51"/>
    </location>
    <ligand>
        <name>NADP(+)</name>
        <dbReference type="ChEBI" id="CHEBI:58349"/>
    </ligand>
</feature>
<keyword evidence="3 7" id="KW-0313">Glucose metabolism</keyword>
<evidence type="ECO:0000256" key="5">
    <source>
        <dbReference type="ARBA" id="ARBA00023002"/>
    </source>
</evidence>
<dbReference type="NCBIfam" id="TIGR00871">
    <property type="entry name" value="zwf"/>
    <property type="match status" value="1"/>
</dbReference>
<name>A0A1G8BDE5_ANETH</name>
<feature type="binding site" evidence="7">
    <location>
        <position position="354"/>
    </location>
    <ligand>
        <name>substrate</name>
    </ligand>
</feature>
<evidence type="ECO:0000256" key="6">
    <source>
        <dbReference type="ARBA" id="ARBA00023277"/>
    </source>
</evidence>
<evidence type="ECO:0000259" key="8">
    <source>
        <dbReference type="Pfam" id="PF00479"/>
    </source>
</evidence>
<dbReference type="InterPro" id="IPR022674">
    <property type="entry name" value="G6P_DH_NAD-bd"/>
</dbReference>
<evidence type="ECO:0000256" key="4">
    <source>
        <dbReference type="ARBA" id="ARBA00022857"/>
    </source>
</evidence>
<feature type="binding site" evidence="7">
    <location>
        <begin position="94"/>
        <end position="95"/>
    </location>
    <ligand>
        <name>NADP(+)</name>
        <dbReference type="ChEBI" id="CHEBI:58349"/>
    </ligand>
</feature>
<dbReference type="EMBL" id="FNDE01000019">
    <property type="protein sequence ID" value="SDH31257.1"/>
    <property type="molecule type" value="Genomic_DNA"/>
</dbReference>
<dbReference type="RefSeq" id="WP_254778300.1">
    <property type="nucleotide sequence ID" value="NZ_FNDE01000019.1"/>
</dbReference>
<keyword evidence="4 7" id="KW-0521">NADP</keyword>
<dbReference type="HAMAP" id="MF_00966">
    <property type="entry name" value="G6PD"/>
    <property type="match status" value="1"/>
</dbReference>
<feature type="binding site" evidence="7">
    <location>
        <position position="187"/>
    </location>
    <ligand>
        <name>substrate</name>
    </ligand>
</feature>
<dbReference type="PANTHER" id="PTHR23429:SF0">
    <property type="entry name" value="GLUCOSE-6-PHOSPHATE 1-DEHYDROGENASE"/>
    <property type="match status" value="1"/>
</dbReference>
<dbReference type="PANTHER" id="PTHR23429">
    <property type="entry name" value="GLUCOSE-6-PHOSPHATE 1-DEHYDROGENASE G6PD"/>
    <property type="match status" value="1"/>
</dbReference>
<comment type="similarity">
    <text evidence="2 7">Belongs to the glucose-6-phosphate dehydrogenase family.</text>
</comment>
<feature type="binding site" evidence="7">
    <location>
        <position position="349"/>
    </location>
    <ligand>
        <name>substrate</name>
    </ligand>
</feature>
<dbReference type="GO" id="GO:0050661">
    <property type="term" value="F:NADP binding"/>
    <property type="evidence" value="ECO:0007669"/>
    <property type="project" value="UniProtKB-UniRule"/>
</dbReference>
<dbReference type="InterPro" id="IPR022675">
    <property type="entry name" value="G6P_DH_C"/>
</dbReference>
<accession>A0A1G8BDE5</accession>
<feature type="domain" description="Glucose-6-phosphate dehydrogenase NAD-binding" evidence="8">
    <location>
        <begin position="15"/>
        <end position="196"/>
    </location>
</feature>
<dbReference type="Gene3D" id="3.30.360.10">
    <property type="entry name" value="Dihydrodipicolinate Reductase, domain 2"/>
    <property type="match status" value="1"/>
</dbReference>
<dbReference type="PRINTS" id="PR00079">
    <property type="entry name" value="G6PDHDRGNASE"/>
</dbReference>
<proteinExistence type="inferred from homology"/>
<feature type="binding site" evidence="7">
    <location>
        <begin position="17"/>
        <end position="24"/>
    </location>
    <ligand>
        <name>NADP(+)</name>
        <dbReference type="ChEBI" id="CHEBI:58349"/>
    </ligand>
</feature>
<dbReference type="GO" id="GO:0004345">
    <property type="term" value="F:glucose-6-phosphate dehydrogenase activity"/>
    <property type="evidence" value="ECO:0007669"/>
    <property type="project" value="UniProtKB-UniRule"/>
</dbReference>
<reference evidence="10 11" key="1">
    <citation type="submission" date="2016-10" db="EMBL/GenBank/DDBJ databases">
        <authorList>
            <person name="de Groot N.N."/>
        </authorList>
    </citation>
    <scope>NUCLEOTIDE SEQUENCE [LARGE SCALE GENOMIC DNA]</scope>
    <source>
        <strain evidence="10 11">L 420-91</strain>
    </source>
</reference>
<dbReference type="Pfam" id="PF02781">
    <property type="entry name" value="G6PD_C"/>
    <property type="match status" value="1"/>
</dbReference>
<feature type="binding site" evidence="7">
    <location>
        <position position="191"/>
    </location>
    <ligand>
        <name>substrate</name>
    </ligand>
</feature>
<dbReference type="AlphaFoldDB" id="A0A1G8BDE5"/>
<dbReference type="GO" id="GO:0006006">
    <property type="term" value="P:glucose metabolic process"/>
    <property type="evidence" value="ECO:0007669"/>
    <property type="project" value="UniProtKB-KW"/>
</dbReference>
<evidence type="ECO:0000259" key="9">
    <source>
        <dbReference type="Pfam" id="PF02781"/>
    </source>
</evidence>
<protein>
    <recommendedName>
        <fullName evidence="7">Glucose-6-phosphate 1-dehydrogenase</fullName>
        <shortName evidence="7">G6PD</shortName>
        <ecNumber evidence="7">1.1.1.49</ecNumber>
    </recommendedName>
</protein>
<dbReference type="GO" id="GO:0005829">
    <property type="term" value="C:cytosol"/>
    <property type="evidence" value="ECO:0007669"/>
    <property type="project" value="TreeGrafter"/>
</dbReference>
<feature type="binding site" evidence="7">
    <location>
        <position position="225"/>
    </location>
    <ligand>
        <name>substrate</name>
    </ligand>
</feature>
<dbReference type="SUPFAM" id="SSF51735">
    <property type="entry name" value="NAD(P)-binding Rossmann-fold domains"/>
    <property type="match status" value="1"/>
</dbReference>
<gene>
    <name evidence="7" type="primary">zwf</name>
    <name evidence="10" type="ORF">SAMN04489735_101919</name>
</gene>
<feature type="binding site" evidence="7">
    <location>
        <position position="244"/>
    </location>
    <ligand>
        <name>substrate</name>
    </ligand>
</feature>
<evidence type="ECO:0000256" key="3">
    <source>
        <dbReference type="ARBA" id="ARBA00022526"/>
    </source>
</evidence>
<feature type="binding site" evidence="7">
    <location>
        <position position="157"/>
    </location>
    <ligand>
        <name>NADP(+)</name>
        <dbReference type="ChEBI" id="CHEBI:58349"/>
    </ligand>
</feature>